<dbReference type="Proteomes" id="UP000559256">
    <property type="component" value="Unassembled WGS sequence"/>
</dbReference>
<name>A0A8H5LWQ6_9AGAR</name>
<evidence type="ECO:0000313" key="3">
    <source>
        <dbReference type="Proteomes" id="UP000559256"/>
    </source>
</evidence>
<reference evidence="2 3" key="1">
    <citation type="journal article" date="2020" name="ISME J.">
        <title>Uncovering the hidden diversity of litter-decomposition mechanisms in mushroom-forming fungi.</title>
        <authorList>
            <person name="Floudas D."/>
            <person name="Bentzer J."/>
            <person name="Ahren D."/>
            <person name="Johansson T."/>
            <person name="Persson P."/>
            <person name="Tunlid A."/>
        </authorList>
    </citation>
    <scope>NUCLEOTIDE SEQUENCE [LARGE SCALE GENOMIC DNA]</scope>
    <source>
        <strain evidence="2 3">CBS 291.85</strain>
    </source>
</reference>
<feature type="compositionally biased region" description="Low complexity" evidence="1">
    <location>
        <begin position="1009"/>
        <end position="1021"/>
    </location>
</feature>
<feature type="compositionally biased region" description="Low complexity" evidence="1">
    <location>
        <begin position="703"/>
        <end position="716"/>
    </location>
</feature>
<feature type="compositionally biased region" description="Polar residues" evidence="1">
    <location>
        <begin position="764"/>
        <end position="826"/>
    </location>
</feature>
<evidence type="ECO:0000256" key="1">
    <source>
        <dbReference type="SAM" id="MobiDB-lite"/>
    </source>
</evidence>
<gene>
    <name evidence="2" type="ORF">D9758_001750</name>
</gene>
<keyword evidence="3" id="KW-1185">Reference proteome</keyword>
<organism evidence="2 3">
    <name type="scientific">Tetrapyrgos nigripes</name>
    <dbReference type="NCBI Taxonomy" id="182062"/>
    <lineage>
        <taxon>Eukaryota</taxon>
        <taxon>Fungi</taxon>
        <taxon>Dikarya</taxon>
        <taxon>Basidiomycota</taxon>
        <taxon>Agaricomycotina</taxon>
        <taxon>Agaricomycetes</taxon>
        <taxon>Agaricomycetidae</taxon>
        <taxon>Agaricales</taxon>
        <taxon>Marasmiineae</taxon>
        <taxon>Marasmiaceae</taxon>
        <taxon>Tetrapyrgos</taxon>
    </lineage>
</organism>
<feature type="region of interest" description="Disordered" evidence="1">
    <location>
        <begin position="184"/>
        <end position="232"/>
    </location>
</feature>
<dbReference type="EMBL" id="JAACJM010000004">
    <property type="protein sequence ID" value="KAF5372860.1"/>
    <property type="molecule type" value="Genomic_DNA"/>
</dbReference>
<feature type="compositionally biased region" description="Polar residues" evidence="1">
    <location>
        <begin position="372"/>
        <end position="388"/>
    </location>
</feature>
<dbReference type="OrthoDB" id="3230904at2759"/>
<feature type="compositionally biased region" description="Low complexity" evidence="1">
    <location>
        <begin position="617"/>
        <end position="637"/>
    </location>
</feature>
<evidence type="ECO:0000313" key="2">
    <source>
        <dbReference type="EMBL" id="KAF5372860.1"/>
    </source>
</evidence>
<feature type="compositionally biased region" description="Low complexity" evidence="1">
    <location>
        <begin position="1040"/>
        <end position="1132"/>
    </location>
</feature>
<protein>
    <submittedName>
        <fullName evidence="2">Uncharacterized protein</fullName>
    </submittedName>
</protein>
<feature type="region of interest" description="Disordered" evidence="1">
    <location>
        <begin position="284"/>
        <end position="430"/>
    </location>
</feature>
<feature type="region of interest" description="Disordered" evidence="1">
    <location>
        <begin position="606"/>
        <end position="1135"/>
    </location>
</feature>
<feature type="compositionally biased region" description="Polar residues" evidence="1">
    <location>
        <begin position="402"/>
        <end position="411"/>
    </location>
</feature>
<dbReference type="AlphaFoldDB" id="A0A8H5LWQ6"/>
<feature type="compositionally biased region" description="Basic and acidic residues" evidence="1">
    <location>
        <begin position="920"/>
        <end position="931"/>
    </location>
</feature>
<feature type="compositionally biased region" description="Low complexity" evidence="1">
    <location>
        <begin position="350"/>
        <end position="359"/>
    </location>
</feature>
<proteinExistence type="predicted"/>
<feature type="region of interest" description="Disordered" evidence="1">
    <location>
        <begin position="124"/>
        <end position="168"/>
    </location>
</feature>
<feature type="compositionally biased region" description="Low complexity" evidence="1">
    <location>
        <begin position="957"/>
        <end position="973"/>
    </location>
</feature>
<feature type="compositionally biased region" description="Polar residues" evidence="1">
    <location>
        <begin position="184"/>
        <end position="221"/>
    </location>
</feature>
<feature type="compositionally biased region" description="Polar residues" evidence="1">
    <location>
        <begin position="685"/>
        <end position="699"/>
    </location>
</feature>
<feature type="compositionally biased region" description="Polar residues" evidence="1">
    <location>
        <begin position="855"/>
        <end position="867"/>
    </location>
</feature>
<feature type="compositionally biased region" description="Basic and acidic residues" evidence="1">
    <location>
        <begin position="286"/>
        <end position="306"/>
    </location>
</feature>
<feature type="region of interest" description="Disordered" evidence="1">
    <location>
        <begin position="486"/>
        <end position="594"/>
    </location>
</feature>
<sequence>MNLTIPTTFLENEGVSFWTTMSCKRTGPLLRNACVFAVQTLPLRLPISILLPLPFSKKPNYSLNDLSNRSSSATIQDPAAVNTRSTVSPLRRQLSQTMSIDPDRSISRDISMHSIPLYNVDNRSTQSVSSIRDQSSMPPLSGRPFRMRTSLTPQPLQQPREASEPPAFSALHSNPVFVRAPSQPLTQTSESQANPSVTTLGSLVGSQRSSRPPIRQHSSLLFGTPPPTGTPEAANAEKVLRELDFYKTPLVPTRIRSKMSKQSSNGPAASNITDMFSRKHALVLMGDHDRPSKKDRKKEKAKEANRTKPYAGTGGIKKRLAKARGTPEPEAQTIADVKDAGDDITLEATSASVPASAAEIPPPPPPQEKDNFSVNRAPSTNGPQTSSLRVGRAPRSHLSRPPRTNNRSSKFSAAFEEEDDISEESRKDMEMLEEAAKRAPVFEVPAGFQFPEVKPAEEPTANAKEPPITSLPFSLAKSATFTVTSDVPAAPVPGKATPEPVPGVSTPFMSAASESSATSFTETTAPAKVPDFFSRRAAPLTPPAETTGPSQAATSENKVPDSFSRQAAPIIPVSVPSSTAENGEGAGAETTKVPNFFGSSKYLAVPGSAGSATSTVPPFAAPTEAAPTPAPSTPFSFGAPATAQNTEDKESAAPEAFSFGAPQAEPTPGSAEAPKAFSFGAPKAKSTSGSASSPFNFGKQSDAPSSSAIASTATPSEEAKKTESQSFSFGQPQSSAQSASAAPFSFGKPADTPSTPSASPFNFAASTTTEPVQKSFQFGAPSSSTAPVTGSLFGNGNTTTKSGAPASSTGFSFGQPSASTNGTTSLLFDATGGSTEPAKPSSFLFGQPQKEEQPKTSPFETSSNAGNQSTSFSFGGSSTGQATSSPFSFGGGTSTSSTDSSKPFSFGAPATARPVTPPNHDQEIRMDESPTRDLNPTESKPSVGFSFGGSSAPAPLFGQGSSTSSSTTPASTGFGFGMSNGASSNPFGGMKSDDKPEAAKPFSSGGFGQSSSSSPFAFGSSKAPENDSARPATAGGFGSGASSFTFGSNNNSNPFGQSSGSAPASPSTFSQPSASFTFGSSSSTNNSNPFAFGSPAASPATPNTALPSGGFGSSFGAAATPTTPTFGAAGSTPSGGGNLFTIGANACTVTWGCRGPPH</sequence>
<accession>A0A8H5LWQ6</accession>
<feature type="compositionally biased region" description="Polar residues" evidence="1">
    <location>
        <begin position="547"/>
        <end position="557"/>
    </location>
</feature>
<feature type="compositionally biased region" description="Low complexity" evidence="1">
    <location>
        <begin position="510"/>
        <end position="525"/>
    </location>
</feature>
<feature type="compositionally biased region" description="Low complexity" evidence="1">
    <location>
        <begin position="724"/>
        <end position="760"/>
    </location>
</feature>
<feature type="compositionally biased region" description="Low complexity" evidence="1">
    <location>
        <begin position="868"/>
        <end position="907"/>
    </location>
</feature>
<comment type="caution">
    <text evidence="2">The sequence shown here is derived from an EMBL/GenBank/DDBJ whole genome shotgun (WGS) entry which is preliminary data.</text>
</comment>
<feature type="compositionally biased region" description="Polar residues" evidence="1">
    <location>
        <begin position="124"/>
        <end position="138"/>
    </location>
</feature>